<organism evidence="1 2">
    <name type="scientific">Plenodomus tracheiphilus IPT5</name>
    <dbReference type="NCBI Taxonomy" id="1408161"/>
    <lineage>
        <taxon>Eukaryota</taxon>
        <taxon>Fungi</taxon>
        <taxon>Dikarya</taxon>
        <taxon>Ascomycota</taxon>
        <taxon>Pezizomycotina</taxon>
        <taxon>Dothideomycetes</taxon>
        <taxon>Pleosporomycetidae</taxon>
        <taxon>Pleosporales</taxon>
        <taxon>Pleosporineae</taxon>
        <taxon>Leptosphaeriaceae</taxon>
        <taxon>Plenodomus</taxon>
    </lineage>
</organism>
<name>A0A6A7BKY3_9PLEO</name>
<gene>
    <name evidence="1" type="ORF">T440DRAFT_154838</name>
</gene>
<keyword evidence="2" id="KW-1185">Reference proteome</keyword>
<proteinExistence type="predicted"/>
<dbReference type="Proteomes" id="UP000799423">
    <property type="component" value="Unassembled WGS sequence"/>
</dbReference>
<dbReference type="AlphaFoldDB" id="A0A6A7BKY3"/>
<protein>
    <submittedName>
        <fullName evidence="1">Uncharacterized protein</fullName>
    </submittedName>
</protein>
<sequence length="155" mass="16760">MPGGLRWASSMLSPTFRPGSILADRGVGDASHHTCMAFTTPHSPPPACLLPSEYPAINRAICQTESSNLTVLVNKTSPCHLALHPHRSTSGDIALDTRPQSLIFLWTQDSLFWQPTTALSFPPVPVLPRHNCLRSTAIGPVALLSTLACSRLRDI</sequence>
<evidence type="ECO:0000313" key="2">
    <source>
        <dbReference type="Proteomes" id="UP000799423"/>
    </source>
</evidence>
<reference evidence="1" key="1">
    <citation type="submission" date="2020-01" db="EMBL/GenBank/DDBJ databases">
        <authorList>
            <consortium name="DOE Joint Genome Institute"/>
            <person name="Haridas S."/>
            <person name="Albert R."/>
            <person name="Binder M."/>
            <person name="Bloem J."/>
            <person name="Labutti K."/>
            <person name="Salamov A."/>
            <person name="Andreopoulos B."/>
            <person name="Baker S.E."/>
            <person name="Barry K."/>
            <person name="Bills G."/>
            <person name="Bluhm B.H."/>
            <person name="Cannon C."/>
            <person name="Castanera R."/>
            <person name="Culley D.E."/>
            <person name="Daum C."/>
            <person name="Ezra D."/>
            <person name="Gonzalez J.B."/>
            <person name="Henrissat B."/>
            <person name="Kuo A."/>
            <person name="Liang C."/>
            <person name="Lipzen A."/>
            <person name="Lutzoni F."/>
            <person name="Magnuson J."/>
            <person name="Mondo S."/>
            <person name="Nolan M."/>
            <person name="Ohm R."/>
            <person name="Pangilinan J."/>
            <person name="Park H.-J."/>
            <person name="Ramirez L."/>
            <person name="Alfaro M."/>
            <person name="Sun H."/>
            <person name="Tritt A."/>
            <person name="Yoshinaga Y."/>
            <person name="Zwiers L.-H."/>
            <person name="Turgeon B.G."/>
            <person name="Goodwin S.B."/>
            <person name="Spatafora J.W."/>
            <person name="Crous P.W."/>
            <person name="Grigoriev I.V."/>
        </authorList>
    </citation>
    <scope>NUCLEOTIDE SEQUENCE</scope>
    <source>
        <strain evidence="1">IPT5</strain>
    </source>
</reference>
<accession>A0A6A7BKY3</accession>
<evidence type="ECO:0000313" key="1">
    <source>
        <dbReference type="EMBL" id="KAF2855437.1"/>
    </source>
</evidence>
<dbReference type="EMBL" id="MU006290">
    <property type="protein sequence ID" value="KAF2855437.1"/>
    <property type="molecule type" value="Genomic_DNA"/>
</dbReference>